<keyword evidence="4" id="KW-1185">Reference proteome</keyword>
<dbReference type="RefSeq" id="WP_204057200.1">
    <property type="nucleotide sequence ID" value="NZ_BAAAGP010000004.1"/>
</dbReference>
<sequence length="226" mass="23935">MDDQWTRRVWPPEGHGEPAPQEEDLPPSARWYGTPAPPPRRMPRWLQRLLVAAAALVAAGAVIGAVTVTILGRAESAPPPVVSDPLAGVSYTLPPGWSEGVVAPVTGFTSVAAHGDLATVMARPGDRVDPPNLRSAVIDLGDLYTSLLLHGDTVEVVDDHAVTVNGRPGHTRAVRAAYRDVVNEPAFMRVTLLTRPDGGSTVMLGLAHPDDPRSRADIEAVMAAAH</sequence>
<proteinExistence type="predicted"/>
<comment type="caution">
    <text evidence="3">The sequence shown here is derived from an EMBL/GenBank/DDBJ whole genome shotgun (WGS) entry which is preliminary data.</text>
</comment>
<feature type="region of interest" description="Disordered" evidence="1">
    <location>
        <begin position="1"/>
        <end position="36"/>
    </location>
</feature>
<dbReference type="Proteomes" id="UP000603904">
    <property type="component" value="Unassembled WGS sequence"/>
</dbReference>
<feature type="transmembrane region" description="Helical" evidence="2">
    <location>
        <begin position="49"/>
        <end position="71"/>
    </location>
</feature>
<keyword evidence="2" id="KW-0472">Membrane</keyword>
<keyword evidence="2" id="KW-1133">Transmembrane helix</keyword>
<protein>
    <submittedName>
        <fullName evidence="3">Uncharacterized protein</fullName>
    </submittedName>
</protein>
<evidence type="ECO:0000313" key="4">
    <source>
        <dbReference type="Proteomes" id="UP000603904"/>
    </source>
</evidence>
<dbReference type="EMBL" id="BOOC01000010">
    <property type="protein sequence ID" value="GIH39693.1"/>
    <property type="molecule type" value="Genomic_DNA"/>
</dbReference>
<keyword evidence="2" id="KW-0812">Transmembrane</keyword>
<accession>A0ABQ4FY60</accession>
<evidence type="ECO:0000256" key="1">
    <source>
        <dbReference type="SAM" id="MobiDB-lite"/>
    </source>
</evidence>
<organism evidence="3 4">
    <name type="scientific">Microbispora corallina</name>
    <dbReference type="NCBI Taxonomy" id="83302"/>
    <lineage>
        <taxon>Bacteria</taxon>
        <taxon>Bacillati</taxon>
        <taxon>Actinomycetota</taxon>
        <taxon>Actinomycetes</taxon>
        <taxon>Streptosporangiales</taxon>
        <taxon>Streptosporangiaceae</taxon>
        <taxon>Microbispora</taxon>
    </lineage>
</organism>
<gene>
    <name evidence="3" type="ORF">Mco01_26930</name>
</gene>
<name>A0ABQ4FY60_9ACTN</name>
<evidence type="ECO:0000256" key="2">
    <source>
        <dbReference type="SAM" id="Phobius"/>
    </source>
</evidence>
<reference evidence="3 4" key="1">
    <citation type="submission" date="2021-01" db="EMBL/GenBank/DDBJ databases">
        <title>Whole genome shotgun sequence of Microbispora corallina NBRC 16416.</title>
        <authorList>
            <person name="Komaki H."/>
            <person name="Tamura T."/>
        </authorList>
    </citation>
    <scope>NUCLEOTIDE SEQUENCE [LARGE SCALE GENOMIC DNA]</scope>
    <source>
        <strain evidence="3 4">NBRC 16416</strain>
    </source>
</reference>
<evidence type="ECO:0000313" key="3">
    <source>
        <dbReference type="EMBL" id="GIH39693.1"/>
    </source>
</evidence>